<proteinExistence type="predicted"/>
<accession>A0A7I7WMC9</accession>
<reference evidence="1 2" key="1">
    <citation type="journal article" date="2019" name="Emerg. Microbes Infect.">
        <title>Comprehensive subspecies identification of 175 nontuberculous mycobacteria species based on 7547 genomic profiles.</title>
        <authorList>
            <person name="Matsumoto Y."/>
            <person name="Kinjo T."/>
            <person name="Motooka D."/>
            <person name="Nabeya D."/>
            <person name="Jung N."/>
            <person name="Uechi K."/>
            <person name="Horii T."/>
            <person name="Iida T."/>
            <person name="Fujita J."/>
            <person name="Nakamura S."/>
        </authorList>
    </citation>
    <scope>NUCLEOTIDE SEQUENCE [LARGE SCALE GENOMIC DNA]</scope>
    <source>
        <strain evidence="1 2">JCM 12688</strain>
    </source>
</reference>
<dbReference type="Proteomes" id="UP000466187">
    <property type="component" value="Chromosome"/>
</dbReference>
<dbReference type="KEGG" id="mgad:MGAD_31610"/>
<dbReference type="AlphaFoldDB" id="A0A7I7WMC9"/>
<evidence type="ECO:0000313" key="1">
    <source>
        <dbReference type="EMBL" id="BBZ18826.1"/>
    </source>
</evidence>
<dbReference type="EMBL" id="AP022608">
    <property type="protein sequence ID" value="BBZ18826.1"/>
    <property type="molecule type" value="Genomic_DNA"/>
</dbReference>
<organism evidence="1 2">
    <name type="scientific">Mycolicibacterium gadium</name>
    <name type="common">Mycobacterium gadium</name>
    <dbReference type="NCBI Taxonomy" id="1794"/>
    <lineage>
        <taxon>Bacteria</taxon>
        <taxon>Bacillati</taxon>
        <taxon>Actinomycetota</taxon>
        <taxon>Actinomycetes</taxon>
        <taxon>Mycobacteriales</taxon>
        <taxon>Mycobacteriaceae</taxon>
        <taxon>Mycolicibacterium</taxon>
    </lineage>
</organism>
<protein>
    <submittedName>
        <fullName evidence="1">Uncharacterized protein</fullName>
    </submittedName>
</protein>
<name>A0A7I7WMC9_MYCGU</name>
<evidence type="ECO:0000313" key="2">
    <source>
        <dbReference type="Proteomes" id="UP000466187"/>
    </source>
</evidence>
<sequence>MALKGNAPVSIRRRGLRFGWISSGSAECVIAVTIADGGASYEITLVRDIDAAIGVKVRFAASRPHALGTTLRGLSGGVEQDAQSGR</sequence>
<gene>
    <name evidence="1" type="ORF">MGAD_31610</name>
</gene>